<proteinExistence type="inferred from homology"/>
<keyword evidence="10" id="KW-1185">Reference proteome</keyword>
<dbReference type="Gene3D" id="1.10.10.10">
    <property type="entry name" value="Winged helix-like DNA-binding domain superfamily/Winged helix DNA-binding domain"/>
    <property type="match status" value="1"/>
</dbReference>
<keyword evidence="2" id="KW-0346">Stress response</keyword>
<evidence type="ECO:0000256" key="2">
    <source>
        <dbReference type="ARBA" id="ARBA00023016"/>
    </source>
</evidence>
<dbReference type="PANTHER" id="PTHR10015">
    <property type="entry name" value="HEAT SHOCK TRANSCRIPTION FACTOR"/>
    <property type="match status" value="1"/>
</dbReference>
<dbReference type="Proteomes" id="UP001491310">
    <property type="component" value="Unassembled WGS sequence"/>
</dbReference>
<reference evidence="9 10" key="1">
    <citation type="journal article" date="2024" name="Nat. Commun.">
        <title>Phylogenomics reveals the evolutionary origins of lichenization in chlorophyte algae.</title>
        <authorList>
            <person name="Puginier C."/>
            <person name="Libourel C."/>
            <person name="Otte J."/>
            <person name="Skaloud P."/>
            <person name="Haon M."/>
            <person name="Grisel S."/>
            <person name="Petersen M."/>
            <person name="Berrin J.G."/>
            <person name="Delaux P.M."/>
            <person name="Dal Grande F."/>
            <person name="Keller J."/>
        </authorList>
    </citation>
    <scope>NUCLEOTIDE SEQUENCE [LARGE SCALE GENOMIC DNA]</scope>
    <source>
        <strain evidence="9 10">SAG 216-7</strain>
    </source>
</reference>
<dbReference type="InterPro" id="IPR000232">
    <property type="entry name" value="HSF_DNA-bd"/>
</dbReference>
<dbReference type="InterPro" id="IPR036390">
    <property type="entry name" value="WH_DNA-bd_sf"/>
</dbReference>
<evidence type="ECO:0000256" key="1">
    <source>
        <dbReference type="ARBA" id="ARBA00004123"/>
    </source>
</evidence>
<dbReference type="PRINTS" id="PR00056">
    <property type="entry name" value="HSFDOMAIN"/>
</dbReference>
<evidence type="ECO:0000256" key="6">
    <source>
        <dbReference type="SAM" id="Coils"/>
    </source>
</evidence>
<feature type="region of interest" description="Disordered" evidence="7">
    <location>
        <begin position="396"/>
        <end position="418"/>
    </location>
</feature>
<evidence type="ECO:0000313" key="9">
    <source>
        <dbReference type="EMBL" id="KAK9901682.1"/>
    </source>
</evidence>
<evidence type="ECO:0000259" key="8">
    <source>
        <dbReference type="SMART" id="SM00415"/>
    </source>
</evidence>
<evidence type="ECO:0000256" key="4">
    <source>
        <dbReference type="ARBA" id="ARBA00023242"/>
    </source>
</evidence>
<dbReference type="SMART" id="SM00415">
    <property type="entry name" value="HSF"/>
    <property type="match status" value="1"/>
</dbReference>
<comment type="similarity">
    <text evidence="5">Belongs to the HSF family.</text>
</comment>
<name>A0ABR2YBN5_9CHLO</name>
<organism evidence="9 10">
    <name type="scientific">Coccomyxa subellipsoidea</name>
    <dbReference type="NCBI Taxonomy" id="248742"/>
    <lineage>
        <taxon>Eukaryota</taxon>
        <taxon>Viridiplantae</taxon>
        <taxon>Chlorophyta</taxon>
        <taxon>core chlorophytes</taxon>
        <taxon>Trebouxiophyceae</taxon>
        <taxon>Trebouxiophyceae incertae sedis</taxon>
        <taxon>Coccomyxaceae</taxon>
        <taxon>Coccomyxa</taxon>
    </lineage>
</organism>
<comment type="caution">
    <text evidence="9">The sequence shown here is derived from an EMBL/GenBank/DDBJ whole genome shotgun (WGS) entry which is preliminary data.</text>
</comment>
<protein>
    <recommendedName>
        <fullName evidence="8">HSF-type DNA-binding domain-containing protein</fullName>
    </recommendedName>
</protein>
<keyword evidence="3" id="KW-0238">DNA-binding</keyword>
<dbReference type="EMBL" id="JALJOT010000017">
    <property type="protein sequence ID" value="KAK9901682.1"/>
    <property type="molecule type" value="Genomic_DNA"/>
</dbReference>
<evidence type="ECO:0000256" key="3">
    <source>
        <dbReference type="ARBA" id="ARBA00023125"/>
    </source>
</evidence>
<comment type="subcellular location">
    <subcellularLocation>
        <location evidence="1">Nucleus</location>
    </subcellularLocation>
</comment>
<keyword evidence="6" id="KW-0175">Coiled coil</keyword>
<dbReference type="Pfam" id="PF00447">
    <property type="entry name" value="HSF_DNA-bind"/>
    <property type="match status" value="1"/>
</dbReference>
<dbReference type="PANTHER" id="PTHR10015:SF427">
    <property type="entry name" value="HEAT SHOCK FACTOR PROTEIN"/>
    <property type="match status" value="1"/>
</dbReference>
<gene>
    <name evidence="9" type="ORF">WJX75_008201</name>
</gene>
<feature type="coiled-coil region" evidence="6">
    <location>
        <begin position="138"/>
        <end position="172"/>
    </location>
</feature>
<evidence type="ECO:0000256" key="7">
    <source>
        <dbReference type="SAM" id="MobiDB-lite"/>
    </source>
</evidence>
<feature type="domain" description="HSF-type DNA-binding" evidence="8">
    <location>
        <begin position="14"/>
        <end position="107"/>
    </location>
</feature>
<evidence type="ECO:0000313" key="10">
    <source>
        <dbReference type="Proteomes" id="UP001491310"/>
    </source>
</evidence>
<dbReference type="InterPro" id="IPR036388">
    <property type="entry name" value="WH-like_DNA-bd_sf"/>
</dbReference>
<feature type="region of interest" description="Disordered" evidence="7">
    <location>
        <begin position="208"/>
        <end position="231"/>
    </location>
</feature>
<evidence type="ECO:0000256" key="5">
    <source>
        <dbReference type="RuleBase" id="RU004020"/>
    </source>
</evidence>
<accession>A0ABR2YBN5</accession>
<sequence>MHASTTVEEARTPDPAPFLKKTYEMVSDPDLKDIISWSKDGHSFTVWNHSEFENNVLPKKFKHQNFSSFVRQLNTYNFRKSDPSAWQFSNEYFIRGRSELLHLIKRKNKAAATVHDNNIVPGNSAIEVGSFGGVMDEVEALKRDKTVLMLELVRLRQQQQASEAEIRTMQAKVEKTEQGQQKIMSFLQQAVSNPAFLHQLLNAHQANNRMSEEGRKRRRAVRPGEKADTSKALISYQPQEEDFSSPFLHLLQREGHHNLQRSANPQLPANGMEMEIEGLSDDDINSVPDISGLNFDHLNLSSRQPVRSAVTINEHLPQDMPTLDDILHLPQSSAYPPPSFPSNDMAASGPFAPSNAGATDFGMPEILATQAMPTAELLSSLSSNADRASARGFAHGSASAAGMPGIPDGSPFAASSAQADPQGAAQMLDLPTPDYLLGDVPEGSQEFWQMLNGSSSLTAELPPWPQDMAPTSEALPMLNSGYKEEVQLPDHMHQAPLRAV</sequence>
<keyword evidence="4" id="KW-0539">Nucleus</keyword>
<dbReference type="SUPFAM" id="SSF46785">
    <property type="entry name" value="Winged helix' DNA-binding domain"/>
    <property type="match status" value="1"/>
</dbReference>